<comment type="caution">
    <text evidence="20">The sequence shown here is derived from an EMBL/GenBank/DDBJ whole genome shotgun (WGS) entry which is preliminary data.</text>
</comment>
<comment type="catalytic activity">
    <reaction evidence="11">
        <text>Random hydrolysis of (1-&gt;6)-linkages in (1-&gt;6)-beta-D-glucans.</text>
        <dbReference type="EC" id="3.2.1.75"/>
    </reaction>
</comment>
<evidence type="ECO:0000256" key="7">
    <source>
        <dbReference type="ARBA" id="ARBA00023277"/>
    </source>
</evidence>
<proteinExistence type="inferred from homology"/>
<dbReference type="Gene3D" id="3.20.20.80">
    <property type="entry name" value="Glycosidases"/>
    <property type="match status" value="1"/>
</dbReference>
<keyword evidence="10" id="KW-0624">Polysaccharide degradation</keyword>
<comment type="function">
    <text evidence="12">Beta-glucanases participate in the metabolism of beta-glucan, the main structural component of the cell wall. Acts on lutean, pustulan and 1,6-oligo-beta-D-glucosides.</text>
</comment>
<organism evidence="20 21">
    <name type="scientific">Penicillium vulpinum</name>
    <dbReference type="NCBI Taxonomy" id="29845"/>
    <lineage>
        <taxon>Eukaryota</taxon>
        <taxon>Fungi</taxon>
        <taxon>Dikarya</taxon>
        <taxon>Ascomycota</taxon>
        <taxon>Pezizomycotina</taxon>
        <taxon>Eurotiomycetes</taxon>
        <taxon>Eurotiomycetidae</taxon>
        <taxon>Eurotiales</taxon>
        <taxon>Aspergillaceae</taxon>
        <taxon>Penicillium</taxon>
    </lineage>
</organism>
<name>A0A1V6S1E2_9EURO</name>
<sequence length="434" mass="49914">MMQRMYQVYHIRIANPLQTCVIIISQFLLIIGIKMVFKLIALAFLFGLTAAWLPETDKQLSSSDGKNLFSTSNGKIRGVNMGNHFVFEPWIAEDVWSDMGCKGQESEFDCVSSIGQDAANSAFQKHWESWISKADIHEIQSYGLNTIRIPVGYWMKEDLVYASEHFPQGGFDYLERLCGWASDAGLYIIIDFHGLPGAQTPENAFTGQYVSNASFYQDYQYDRAVEFLGWMTTKIHQSKKFRNVGMLELVNEPVQETGKANSMRSKYYPDAFKTIRAIEKNLNIKKRDYLHIQVMNEAWGSGNPNEFIDDLYYTAYDGHIYLKWAGIETKEAYLNTSCSNLLDNLSPTIVGEWSLSVADETGWNSDWDPALNTDFYKRWFAAQVTTYEKRLGWVFWTWKAQLGDYRWSYKDAVFAGVIPTDLNSVFDMRVCEQI</sequence>
<keyword evidence="4" id="KW-0732">Signal</keyword>
<dbReference type="Pfam" id="PF00150">
    <property type="entry name" value="Cellulase"/>
    <property type="match status" value="1"/>
</dbReference>
<evidence type="ECO:0000256" key="2">
    <source>
        <dbReference type="ARBA" id="ARBA00005641"/>
    </source>
</evidence>
<dbReference type="PANTHER" id="PTHR31297">
    <property type="entry name" value="GLUCAN ENDO-1,6-BETA-GLUCOSIDASE B"/>
    <property type="match status" value="1"/>
</dbReference>
<keyword evidence="6" id="KW-0325">Glycoprotein</keyword>
<evidence type="ECO:0000256" key="6">
    <source>
        <dbReference type="ARBA" id="ARBA00023180"/>
    </source>
</evidence>
<evidence type="ECO:0000256" key="9">
    <source>
        <dbReference type="ARBA" id="ARBA00023316"/>
    </source>
</evidence>
<dbReference type="GO" id="GO:0004338">
    <property type="term" value="F:glucan exo-1,3-beta-glucosidase activity"/>
    <property type="evidence" value="ECO:0007669"/>
    <property type="project" value="TreeGrafter"/>
</dbReference>
<gene>
    <name evidence="20" type="ORF">PENVUL_c012G02810</name>
</gene>
<keyword evidence="18" id="KW-0812">Transmembrane</keyword>
<dbReference type="EMBL" id="MDYP01000012">
    <property type="protein sequence ID" value="OQE07862.1"/>
    <property type="molecule type" value="Genomic_DNA"/>
</dbReference>
<dbReference type="InterPro" id="IPR001547">
    <property type="entry name" value="Glyco_hydro_5"/>
</dbReference>
<keyword evidence="3" id="KW-0964">Secreted</keyword>
<evidence type="ECO:0000256" key="4">
    <source>
        <dbReference type="ARBA" id="ARBA00022729"/>
    </source>
</evidence>
<evidence type="ECO:0000256" key="15">
    <source>
        <dbReference type="ARBA" id="ARBA00042025"/>
    </source>
</evidence>
<evidence type="ECO:0000313" key="21">
    <source>
        <dbReference type="Proteomes" id="UP000191518"/>
    </source>
</evidence>
<keyword evidence="18" id="KW-0472">Membrane</keyword>
<comment type="subcellular location">
    <subcellularLocation>
        <location evidence="1">Secreted</location>
    </subcellularLocation>
</comment>
<keyword evidence="5 17" id="KW-0378">Hydrolase</keyword>
<dbReference type="PANTHER" id="PTHR31297:SF39">
    <property type="entry name" value="GLUCAN ENDO-1,6-BETA-GLUCOSIDASE B"/>
    <property type="match status" value="1"/>
</dbReference>
<evidence type="ECO:0000256" key="13">
    <source>
        <dbReference type="ARBA" id="ARBA00038935"/>
    </source>
</evidence>
<evidence type="ECO:0000256" key="5">
    <source>
        <dbReference type="ARBA" id="ARBA00022801"/>
    </source>
</evidence>
<dbReference type="GO" id="GO:0009986">
    <property type="term" value="C:cell surface"/>
    <property type="evidence" value="ECO:0007669"/>
    <property type="project" value="TreeGrafter"/>
</dbReference>
<dbReference type="GO" id="GO:0009251">
    <property type="term" value="P:glucan catabolic process"/>
    <property type="evidence" value="ECO:0007669"/>
    <property type="project" value="TreeGrafter"/>
</dbReference>
<evidence type="ECO:0000256" key="17">
    <source>
        <dbReference type="RuleBase" id="RU361153"/>
    </source>
</evidence>
<dbReference type="AlphaFoldDB" id="A0A1V6S1E2"/>
<dbReference type="SUPFAM" id="SSF51445">
    <property type="entry name" value="(Trans)glycosidases"/>
    <property type="match status" value="1"/>
</dbReference>
<accession>A0A1V6S1E2</accession>
<evidence type="ECO:0000256" key="3">
    <source>
        <dbReference type="ARBA" id="ARBA00022525"/>
    </source>
</evidence>
<evidence type="ECO:0000256" key="8">
    <source>
        <dbReference type="ARBA" id="ARBA00023295"/>
    </source>
</evidence>
<keyword evidence="8 17" id="KW-0326">Glycosidase</keyword>
<protein>
    <recommendedName>
        <fullName evidence="13">glucan endo-1,6-beta-glucosidase</fullName>
        <ecNumber evidence="13">3.2.1.75</ecNumber>
    </recommendedName>
    <alternativeName>
        <fullName evidence="15">Beta-1,6-glucanase B</fullName>
    </alternativeName>
    <alternativeName>
        <fullName evidence="14">Endo-1,6-beta-D-glucanase B</fullName>
    </alternativeName>
    <alternativeName>
        <fullName evidence="16">Endo-1,6-beta-glucanase B</fullName>
    </alternativeName>
</protein>
<keyword evidence="21" id="KW-1185">Reference proteome</keyword>
<dbReference type="GO" id="GO:0005576">
    <property type="term" value="C:extracellular region"/>
    <property type="evidence" value="ECO:0007669"/>
    <property type="project" value="UniProtKB-SubCell"/>
</dbReference>
<feature type="domain" description="Glycoside hydrolase family 5" evidence="19">
    <location>
        <begin position="117"/>
        <end position="400"/>
    </location>
</feature>
<dbReference type="STRING" id="29845.A0A1V6S1E2"/>
<dbReference type="InterPro" id="IPR017853">
    <property type="entry name" value="GH"/>
</dbReference>
<comment type="similarity">
    <text evidence="2 17">Belongs to the glycosyl hydrolase 5 (cellulase A) family.</text>
</comment>
<evidence type="ECO:0000313" key="20">
    <source>
        <dbReference type="EMBL" id="OQE07862.1"/>
    </source>
</evidence>
<dbReference type="InterPro" id="IPR050386">
    <property type="entry name" value="Glycosyl_hydrolase_5"/>
</dbReference>
<dbReference type="EC" id="3.2.1.75" evidence="13"/>
<feature type="transmembrane region" description="Helical" evidence="18">
    <location>
        <begin position="20"/>
        <end position="53"/>
    </location>
</feature>
<evidence type="ECO:0000256" key="1">
    <source>
        <dbReference type="ARBA" id="ARBA00004613"/>
    </source>
</evidence>
<dbReference type="FunFam" id="3.20.20.80:FF:000269">
    <property type="entry name" value="Probable glucan endo-1,6-beta-glucosidase B"/>
    <property type="match status" value="1"/>
</dbReference>
<keyword evidence="7" id="KW-0119">Carbohydrate metabolism</keyword>
<evidence type="ECO:0000256" key="16">
    <source>
        <dbReference type="ARBA" id="ARBA00043257"/>
    </source>
</evidence>
<keyword evidence="18" id="KW-1133">Transmembrane helix</keyword>
<dbReference type="Proteomes" id="UP000191518">
    <property type="component" value="Unassembled WGS sequence"/>
</dbReference>
<evidence type="ECO:0000256" key="12">
    <source>
        <dbReference type="ARBA" id="ARBA00037628"/>
    </source>
</evidence>
<evidence type="ECO:0000259" key="19">
    <source>
        <dbReference type="Pfam" id="PF00150"/>
    </source>
</evidence>
<evidence type="ECO:0000256" key="14">
    <source>
        <dbReference type="ARBA" id="ARBA00041472"/>
    </source>
</evidence>
<evidence type="ECO:0000256" key="11">
    <source>
        <dbReference type="ARBA" id="ARBA00036633"/>
    </source>
</evidence>
<evidence type="ECO:0000256" key="10">
    <source>
        <dbReference type="ARBA" id="ARBA00023326"/>
    </source>
</evidence>
<reference evidence="21" key="1">
    <citation type="journal article" date="2017" name="Nat. Microbiol.">
        <title>Global analysis of biosynthetic gene clusters reveals vast potential of secondary metabolite production in Penicillium species.</title>
        <authorList>
            <person name="Nielsen J.C."/>
            <person name="Grijseels S."/>
            <person name="Prigent S."/>
            <person name="Ji B."/>
            <person name="Dainat J."/>
            <person name="Nielsen K.F."/>
            <person name="Frisvad J.C."/>
            <person name="Workman M."/>
            <person name="Nielsen J."/>
        </authorList>
    </citation>
    <scope>NUCLEOTIDE SEQUENCE [LARGE SCALE GENOMIC DNA]</scope>
    <source>
        <strain evidence="21">IBT 29486</strain>
    </source>
</reference>
<evidence type="ECO:0000256" key="18">
    <source>
        <dbReference type="SAM" id="Phobius"/>
    </source>
</evidence>
<dbReference type="GO" id="GO:0046557">
    <property type="term" value="F:glucan endo-1,6-beta-glucosidase activity"/>
    <property type="evidence" value="ECO:0007669"/>
    <property type="project" value="UniProtKB-EC"/>
</dbReference>
<keyword evidence="9" id="KW-0961">Cell wall biogenesis/degradation</keyword>
<dbReference type="GO" id="GO:0071555">
    <property type="term" value="P:cell wall organization"/>
    <property type="evidence" value="ECO:0007669"/>
    <property type="project" value="UniProtKB-KW"/>
</dbReference>